<dbReference type="SUPFAM" id="SSF56112">
    <property type="entry name" value="Protein kinase-like (PK-like)"/>
    <property type="match status" value="2"/>
</dbReference>
<dbReference type="AlphaFoldDB" id="A0A835LN74"/>
<dbReference type="Gene3D" id="3.30.200.20">
    <property type="entry name" value="Phosphorylase Kinase, domain 1"/>
    <property type="match status" value="1"/>
</dbReference>
<feature type="region of interest" description="Disordered" evidence="1">
    <location>
        <begin position="306"/>
        <end position="344"/>
    </location>
</feature>
<dbReference type="OrthoDB" id="4062651at2759"/>
<keyword evidence="3" id="KW-1185">Reference proteome</keyword>
<evidence type="ECO:0000313" key="3">
    <source>
        <dbReference type="Proteomes" id="UP000631114"/>
    </source>
</evidence>
<feature type="compositionally biased region" description="Low complexity" evidence="1">
    <location>
        <begin position="317"/>
        <end position="326"/>
    </location>
</feature>
<evidence type="ECO:0000256" key="1">
    <source>
        <dbReference type="SAM" id="MobiDB-lite"/>
    </source>
</evidence>
<dbReference type="EMBL" id="JADFTS010000007">
    <property type="protein sequence ID" value="KAF9597609.1"/>
    <property type="molecule type" value="Genomic_DNA"/>
</dbReference>
<organism evidence="2 3">
    <name type="scientific">Coptis chinensis</name>
    <dbReference type="NCBI Taxonomy" id="261450"/>
    <lineage>
        <taxon>Eukaryota</taxon>
        <taxon>Viridiplantae</taxon>
        <taxon>Streptophyta</taxon>
        <taxon>Embryophyta</taxon>
        <taxon>Tracheophyta</taxon>
        <taxon>Spermatophyta</taxon>
        <taxon>Magnoliopsida</taxon>
        <taxon>Ranunculales</taxon>
        <taxon>Ranunculaceae</taxon>
        <taxon>Coptidoideae</taxon>
        <taxon>Coptis</taxon>
    </lineage>
</organism>
<comment type="caution">
    <text evidence="2">The sequence shown here is derived from an EMBL/GenBank/DDBJ whole genome shotgun (WGS) entry which is preliminary data.</text>
</comment>
<gene>
    <name evidence="2" type="ORF">IFM89_020088</name>
</gene>
<protein>
    <submittedName>
        <fullName evidence="2">Uncharacterized protein</fullName>
    </submittedName>
</protein>
<feature type="compositionally biased region" description="Basic and acidic residues" evidence="1">
    <location>
        <begin position="334"/>
        <end position="344"/>
    </location>
</feature>
<dbReference type="Proteomes" id="UP000631114">
    <property type="component" value="Unassembled WGS sequence"/>
</dbReference>
<dbReference type="GO" id="GO:0009506">
    <property type="term" value="C:plasmodesma"/>
    <property type="evidence" value="ECO:0007669"/>
    <property type="project" value="TreeGrafter"/>
</dbReference>
<dbReference type="PANTHER" id="PTHR27003">
    <property type="entry name" value="OS07G0166700 PROTEIN"/>
    <property type="match status" value="1"/>
</dbReference>
<evidence type="ECO:0000313" key="2">
    <source>
        <dbReference type="EMBL" id="KAF9597609.1"/>
    </source>
</evidence>
<dbReference type="InterPro" id="IPR011009">
    <property type="entry name" value="Kinase-like_dom_sf"/>
</dbReference>
<sequence>MAGWPLQGRKYCLQLGLTEDIYHNQVEDNLKLPDLRGSSSLHLLMVKLDIETLPWHWATITFISEKRRKADSLSCKMLLPTTFHFKLFLGSLLCFATSAIEIIGLSQWNCRHRDEIEIEIFVEVETPHLVSLIGLREENDEMILVYDYTGNGTLREHIYIRATTLNSHGSKGWGFALEPLEDFTTFIQVPSQNLNRTHVSTVGERELWLLGSRKYFRRQASLTDKSDVYFFRVVRFKVLCARTALNPTLPKEQVSLDDWALTAKGREFSRTLSILTKGKGKDRPSMGDVLWNLEFAHQLHENPNGASLIADERSSRTTGAINSGTNGSNGGKSSIDEQHHFLLK</sequence>
<dbReference type="InterPro" id="IPR045272">
    <property type="entry name" value="ANXUR1/2-like"/>
</dbReference>
<accession>A0A835LN74</accession>
<proteinExistence type="predicted"/>
<dbReference type="PANTHER" id="PTHR27003:SF316">
    <property type="entry name" value="OS05G0280700 PROTEIN"/>
    <property type="match status" value="1"/>
</dbReference>
<reference evidence="2 3" key="1">
    <citation type="submission" date="2020-10" db="EMBL/GenBank/DDBJ databases">
        <title>The Coptis chinensis genome and diversification of protoberbering-type alkaloids.</title>
        <authorList>
            <person name="Wang B."/>
            <person name="Shu S."/>
            <person name="Song C."/>
            <person name="Liu Y."/>
        </authorList>
    </citation>
    <scope>NUCLEOTIDE SEQUENCE [LARGE SCALE GENOMIC DNA]</scope>
    <source>
        <strain evidence="2">HL-2020</strain>
        <tissue evidence="2">Leaf</tissue>
    </source>
</reference>
<dbReference type="GO" id="GO:0005886">
    <property type="term" value="C:plasma membrane"/>
    <property type="evidence" value="ECO:0007669"/>
    <property type="project" value="TreeGrafter"/>
</dbReference>
<dbReference type="GO" id="GO:0004714">
    <property type="term" value="F:transmembrane receptor protein tyrosine kinase activity"/>
    <property type="evidence" value="ECO:0007669"/>
    <property type="project" value="InterPro"/>
</dbReference>
<name>A0A835LN74_9MAGN</name>